<feature type="compositionally biased region" description="Gly residues" evidence="1">
    <location>
        <begin position="216"/>
        <end position="255"/>
    </location>
</feature>
<dbReference type="InterPro" id="IPR006141">
    <property type="entry name" value="Intein_N"/>
</dbReference>
<feature type="domain" description="Hint" evidence="3">
    <location>
        <begin position="308"/>
        <end position="422"/>
    </location>
</feature>
<feature type="compositionally biased region" description="Gly residues" evidence="1">
    <location>
        <begin position="277"/>
        <end position="291"/>
    </location>
</feature>
<dbReference type="PROSITE" id="PS50817">
    <property type="entry name" value="INTEIN_N_TER"/>
    <property type="match status" value="1"/>
</dbReference>
<keyword evidence="5" id="KW-1185">Reference proteome</keyword>
<name>A0A2A2KVY3_9BILA</name>
<evidence type="ECO:0000256" key="1">
    <source>
        <dbReference type="SAM" id="MobiDB-lite"/>
    </source>
</evidence>
<dbReference type="Pfam" id="PF01079">
    <property type="entry name" value="Hint"/>
    <property type="match status" value="1"/>
</dbReference>
<protein>
    <recommendedName>
        <fullName evidence="6">Hint domain-containing protein</fullName>
    </recommendedName>
</protein>
<evidence type="ECO:0000259" key="2">
    <source>
        <dbReference type="SMART" id="SM00305"/>
    </source>
</evidence>
<dbReference type="Pfam" id="PF04155">
    <property type="entry name" value="Ground-like"/>
    <property type="match status" value="1"/>
</dbReference>
<gene>
    <name evidence="4" type="ORF">WR25_09273</name>
</gene>
<sequence>MILKLADSESDNSITSAPSSRVIFSDFYIYSHCIYFQVQQALNAINSAAGDADSSAPQLTENRIKADEHDPDLIKGTYPLHYDQPVDLGEAKPFNCPRDLSKLDGLACCNGGLAYEANKAIDEERLKPDFDKYDTKNLAKKVTQRVQRRFGTTFETTISQADFVWGTSKFNERACKFDTEAYHALTYQSKPESAPPSDFVDGPETPEPGTRLPTGAGQGGGGGGGQSGGGGGGDGTGSGSGSGSGGGQGAGGQGAGSSSISANQFGGGSQGNSNSGSGSGSSGTGGGSSNNNGGGAGAGAGGGGAGAGTCFSEDTWVYTTEGKKNMSQLNVGDFVLSVDEYAKLFFTPITFWMHRDPNTIADFVTIMTEYGKMLRLSPRHFMFREKCRDMKHYPEWIRSLPANSEAVFAEDLRVGDCVYLFYKGFWKFQKLQEIEITTRRGVYAPMTTNGKIIVNDLLASCFAELKTGTLQLSYFKALEKIKTAITNYFGHKRNEIVSQLNLMLENNAQYPDDNSGSNALVPPPSCGGQSDLSYVPPTIKPVHQTDCQTPQMPFAAYEEGCPRAEYEDVVQKTIDAMFDAPTPIVLRTLSHLVQQKFGQSHEVVITPGDLIAYKSNYRGNNYCKRKGRKYTYLIYETPVRYNISDMRLEDYFDNFAQSDSFGWKGTAQSYSDPRIQFPLTTSIPPTTTAPSTSPVPVTTSSSETVATETTTILSTTPEPTTISVPKLRKTVPISEAGKRRLFWRANNGKWRVELAKTAKQKEKKAELGASRFKEEGILRREITNGQRPNSREVAASHLDGVEMRVRKIWSSLIIGQRQFVMRVGLLLDVGHYVAITNQAEGTPLHIHHNLERQDSRFDGC</sequence>
<reference evidence="4 5" key="1">
    <citation type="journal article" date="2017" name="Curr. Biol.">
        <title>Genome architecture and evolution of a unichromosomal asexual nematode.</title>
        <authorList>
            <person name="Fradin H."/>
            <person name="Zegar C."/>
            <person name="Gutwein M."/>
            <person name="Lucas J."/>
            <person name="Kovtun M."/>
            <person name="Corcoran D."/>
            <person name="Baugh L.R."/>
            <person name="Kiontke K."/>
            <person name="Gunsalus K."/>
            <person name="Fitch D.H."/>
            <person name="Piano F."/>
        </authorList>
    </citation>
    <scope>NUCLEOTIDE SEQUENCE [LARGE SCALE GENOMIC DNA]</scope>
    <source>
        <strain evidence="4">PF1309</strain>
    </source>
</reference>
<dbReference type="GO" id="GO:0016540">
    <property type="term" value="P:protein autoprocessing"/>
    <property type="evidence" value="ECO:0007669"/>
    <property type="project" value="InterPro"/>
</dbReference>
<dbReference type="InterPro" id="IPR007284">
    <property type="entry name" value="Ground-like_dom"/>
</dbReference>
<dbReference type="Gene3D" id="2.170.16.10">
    <property type="entry name" value="Hedgehog/Intein (Hint) domain"/>
    <property type="match status" value="1"/>
</dbReference>
<dbReference type="SMART" id="SM00305">
    <property type="entry name" value="HintC"/>
    <property type="match status" value="1"/>
</dbReference>
<dbReference type="InterPro" id="IPR003587">
    <property type="entry name" value="Hint_dom_N"/>
</dbReference>
<dbReference type="InterPro" id="IPR001767">
    <property type="entry name" value="Hedgehog_Hint"/>
</dbReference>
<dbReference type="AlphaFoldDB" id="A0A2A2KVY3"/>
<dbReference type="EMBL" id="LIAE01007619">
    <property type="protein sequence ID" value="PAV78078.1"/>
    <property type="molecule type" value="Genomic_DNA"/>
</dbReference>
<dbReference type="STRING" id="2018661.A0A2A2KVY3"/>
<comment type="caution">
    <text evidence="4">The sequence shown here is derived from an EMBL/GenBank/DDBJ whole genome shotgun (WGS) entry which is preliminary data.</text>
</comment>
<dbReference type="PANTHER" id="PTHR46706:SF7">
    <property type="entry name" value="GROUNDHOG (HEDGEHOG-LIKE FAMILY)-RELATED"/>
    <property type="match status" value="1"/>
</dbReference>
<proteinExistence type="predicted"/>
<dbReference type="GO" id="GO:0016539">
    <property type="term" value="P:intein-mediated protein splicing"/>
    <property type="evidence" value="ECO:0007669"/>
    <property type="project" value="InterPro"/>
</dbReference>
<evidence type="ECO:0008006" key="6">
    <source>
        <dbReference type="Google" id="ProtNLM"/>
    </source>
</evidence>
<dbReference type="InterPro" id="IPR052140">
    <property type="entry name" value="Dev_Signal_Hedgehog-like"/>
</dbReference>
<feature type="region of interest" description="Disordered" evidence="1">
    <location>
        <begin position="682"/>
        <end position="705"/>
    </location>
</feature>
<dbReference type="OrthoDB" id="5212at2759"/>
<feature type="region of interest" description="Disordered" evidence="1">
    <location>
        <begin position="188"/>
        <end position="291"/>
    </location>
</feature>
<dbReference type="SMART" id="SM00306">
    <property type="entry name" value="HintN"/>
    <property type="match status" value="1"/>
</dbReference>
<dbReference type="Proteomes" id="UP000218231">
    <property type="component" value="Unassembled WGS sequence"/>
</dbReference>
<evidence type="ECO:0000313" key="4">
    <source>
        <dbReference type="EMBL" id="PAV78078.1"/>
    </source>
</evidence>
<evidence type="ECO:0000259" key="3">
    <source>
        <dbReference type="SMART" id="SM00306"/>
    </source>
</evidence>
<dbReference type="CDD" id="cd00081">
    <property type="entry name" value="Hint"/>
    <property type="match status" value="1"/>
</dbReference>
<dbReference type="InterPro" id="IPR036844">
    <property type="entry name" value="Hint_dom_sf"/>
</dbReference>
<dbReference type="SUPFAM" id="SSF51294">
    <property type="entry name" value="Hedgehog/intein (Hint) domain"/>
    <property type="match status" value="1"/>
</dbReference>
<evidence type="ECO:0000313" key="5">
    <source>
        <dbReference type="Proteomes" id="UP000218231"/>
    </source>
</evidence>
<accession>A0A2A2KVY3</accession>
<dbReference type="PANTHER" id="PTHR46706">
    <property type="entry name" value="PROTEIN QUA-1-RELATED"/>
    <property type="match status" value="1"/>
</dbReference>
<dbReference type="InterPro" id="IPR003586">
    <property type="entry name" value="Hint_dom_C"/>
</dbReference>
<organism evidence="4 5">
    <name type="scientific">Diploscapter pachys</name>
    <dbReference type="NCBI Taxonomy" id="2018661"/>
    <lineage>
        <taxon>Eukaryota</taxon>
        <taxon>Metazoa</taxon>
        <taxon>Ecdysozoa</taxon>
        <taxon>Nematoda</taxon>
        <taxon>Chromadorea</taxon>
        <taxon>Rhabditida</taxon>
        <taxon>Rhabditina</taxon>
        <taxon>Rhabditomorpha</taxon>
        <taxon>Rhabditoidea</taxon>
        <taxon>Rhabditidae</taxon>
        <taxon>Diploscapter</taxon>
    </lineage>
</organism>
<feature type="domain" description="Hint" evidence="2">
    <location>
        <begin position="423"/>
        <end position="467"/>
    </location>
</feature>